<sequence>MKIESQANEYFNILLSLCQREETSLTESYKQMRNLLERLCRTQMQDESLQMTDLSARISFVAAKVGLDIHE</sequence>
<dbReference type="EMBL" id="SNRY01009491">
    <property type="protein sequence ID" value="KAA6306988.1"/>
    <property type="molecule type" value="Genomic_DNA"/>
</dbReference>
<evidence type="ECO:0000313" key="1">
    <source>
        <dbReference type="EMBL" id="KAA6306988.1"/>
    </source>
</evidence>
<gene>
    <name evidence="2" type="ORF">EZS27_031209</name>
    <name evidence="1" type="ORF">EZS27_041346</name>
</gene>
<accession>A0A5J4PDE1</accession>
<feature type="non-terminal residue" evidence="1">
    <location>
        <position position="71"/>
    </location>
</feature>
<proteinExistence type="predicted"/>
<dbReference type="AlphaFoldDB" id="A0A5J4PDE1"/>
<dbReference type="EMBL" id="SNRY01004069">
    <property type="protein sequence ID" value="KAA6318831.1"/>
    <property type="molecule type" value="Genomic_DNA"/>
</dbReference>
<comment type="caution">
    <text evidence="1">The sequence shown here is derived from an EMBL/GenBank/DDBJ whole genome shotgun (WGS) entry which is preliminary data.</text>
</comment>
<name>A0A5J4PDE1_9ZZZZ</name>
<protein>
    <submittedName>
        <fullName evidence="1">Uncharacterized protein</fullName>
    </submittedName>
</protein>
<evidence type="ECO:0000313" key="2">
    <source>
        <dbReference type="EMBL" id="KAA6318831.1"/>
    </source>
</evidence>
<reference evidence="1" key="1">
    <citation type="submission" date="2019-03" db="EMBL/GenBank/DDBJ databases">
        <title>Single cell metagenomics reveals metabolic interactions within the superorganism composed of flagellate Streblomastix strix and complex community of Bacteroidetes bacteria on its surface.</title>
        <authorList>
            <person name="Treitli S.C."/>
            <person name="Kolisko M."/>
            <person name="Husnik F."/>
            <person name="Keeling P."/>
            <person name="Hampl V."/>
        </authorList>
    </citation>
    <scope>NUCLEOTIDE SEQUENCE</scope>
    <source>
        <strain evidence="1">STM</strain>
    </source>
</reference>
<organism evidence="1">
    <name type="scientific">termite gut metagenome</name>
    <dbReference type="NCBI Taxonomy" id="433724"/>
    <lineage>
        <taxon>unclassified sequences</taxon>
        <taxon>metagenomes</taxon>
        <taxon>organismal metagenomes</taxon>
    </lineage>
</organism>